<evidence type="ECO:0000256" key="3">
    <source>
        <dbReference type="ARBA" id="ARBA00022827"/>
    </source>
</evidence>
<reference evidence="7 8" key="1">
    <citation type="submission" date="2021-04" db="EMBL/GenBank/DDBJ databases">
        <title>Nocardia tengchongensis.</title>
        <authorList>
            <person name="Zhuang k."/>
            <person name="Ran Y."/>
            <person name="Li W."/>
        </authorList>
    </citation>
    <scope>NUCLEOTIDE SEQUENCE [LARGE SCALE GENOMIC DNA]</scope>
    <source>
        <strain evidence="7 8">CFH S0057</strain>
    </source>
</reference>
<evidence type="ECO:0000259" key="6">
    <source>
        <dbReference type="Pfam" id="PF07992"/>
    </source>
</evidence>
<gene>
    <name evidence="7" type="ORF">KHQ06_13675</name>
</gene>
<evidence type="ECO:0000313" key="7">
    <source>
        <dbReference type="EMBL" id="QVI23772.1"/>
    </source>
</evidence>
<dbReference type="PANTHER" id="PTHR43706:SF45">
    <property type="entry name" value="NADH DEHYDROGENASE-LIKE PROTEIN RV1812C"/>
    <property type="match status" value="1"/>
</dbReference>
<proteinExistence type="inferred from homology"/>
<keyword evidence="8" id="KW-1185">Reference proteome</keyword>
<dbReference type="PRINTS" id="PR00368">
    <property type="entry name" value="FADPNR"/>
</dbReference>
<evidence type="ECO:0000256" key="2">
    <source>
        <dbReference type="ARBA" id="ARBA00022630"/>
    </source>
</evidence>
<accession>A0ABX8CVZ2</accession>
<organism evidence="7 8">
    <name type="scientific">Nocardia tengchongensis</name>
    <dbReference type="NCBI Taxonomy" id="2055889"/>
    <lineage>
        <taxon>Bacteria</taxon>
        <taxon>Bacillati</taxon>
        <taxon>Actinomycetota</taxon>
        <taxon>Actinomycetes</taxon>
        <taxon>Mycobacteriales</taxon>
        <taxon>Nocardiaceae</taxon>
        <taxon>Nocardia</taxon>
    </lineage>
</organism>
<keyword evidence="4" id="KW-0560">Oxidoreductase</keyword>
<dbReference type="InterPro" id="IPR023753">
    <property type="entry name" value="FAD/NAD-binding_dom"/>
</dbReference>
<dbReference type="PANTHER" id="PTHR43706">
    <property type="entry name" value="NADH DEHYDROGENASE"/>
    <property type="match status" value="1"/>
</dbReference>
<keyword evidence="5" id="KW-0520">NAD</keyword>
<evidence type="ECO:0000256" key="1">
    <source>
        <dbReference type="ARBA" id="ARBA00005272"/>
    </source>
</evidence>
<dbReference type="Pfam" id="PF07992">
    <property type="entry name" value="Pyr_redox_2"/>
    <property type="match status" value="1"/>
</dbReference>
<sequence>MALAQQFSRMRARRAAARTRAAPAHLPHVVVVGAGFAGHAAARGLLRRLHGRARITVIDQRDHFVYLPLLPEVAVGTIEPRRVAIALNRSLRGAELITGAVDHVDIDARTVSWRDVDGGHGRTGYDRLVVAVGSVGKLLPIPGVAENAHGFRSISEALSLRDHVVRQVELASAAVDPAERAARLTFVTVGAGYTGTEVTAQGAALTALLVADRPTLAETPVRWMLLDHSARVLPGLDPRLSGVADRVLHERGVDVRTGTSISEAMPGAVRLSTGSEVPTHTLIWCVGVRPDPLVAALGLATDRGRLVVGTDLRVPDHPDIFACGDAAAVPDVTRHGAPTAMTAQHATRQGRLAARNIAASLGYGRARRYRHHDLGFVVELGGADAAANPLGVPLSGVAAAMVTRGFTCMRCRVTGYAWPWTGSSMPAPAGKRSR</sequence>
<evidence type="ECO:0000256" key="5">
    <source>
        <dbReference type="ARBA" id="ARBA00023027"/>
    </source>
</evidence>
<name>A0ABX8CVZ2_9NOCA</name>
<protein>
    <submittedName>
        <fullName evidence="7">FAD-dependent oxidoreductase</fullName>
    </submittedName>
</protein>
<dbReference type="Gene3D" id="3.50.50.100">
    <property type="match status" value="1"/>
</dbReference>
<dbReference type="InterPro" id="IPR045024">
    <property type="entry name" value="NDH-2"/>
</dbReference>
<dbReference type="SUPFAM" id="SSF51905">
    <property type="entry name" value="FAD/NAD(P)-binding domain"/>
    <property type="match status" value="2"/>
</dbReference>
<keyword evidence="3" id="KW-0274">FAD</keyword>
<evidence type="ECO:0000256" key="4">
    <source>
        <dbReference type="ARBA" id="ARBA00023002"/>
    </source>
</evidence>
<dbReference type="EMBL" id="CP074371">
    <property type="protein sequence ID" value="QVI23772.1"/>
    <property type="molecule type" value="Genomic_DNA"/>
</dbReference>
<dbReference type="InterPro" id="IPR036188">
    <property type="entry name" value="FAD/NAD-bd_sf"/>
</dbReference>
<comment type="similarity">
    <text evidence="1">Belongs to the NADH dehydrogenase family.</text>
</comment>
<keyword evidence="2" id="KW-0285">Flavoprotein</keyword>
<dbReference type="Proteomes" id="UP000683310">
    <property type="component" value="Chromosome"/>
</dbReference>
<evidence type="ECO:0000313" key="8">
    <source>
        <dbReference type="Proteomes" id="UP000683310"/>
    </source>
</evidence>
<feature type="domain" description="FAD/NAD(P)-binding" evidence="6">
    <location>
        <begin position="28"/>
        <end position="350"/>
    </location>
</feature>